<proteinExistence type="predicted"/>
<keyword evidence="3" id="KW-1185">Reference proteome</keyword>
<gene>
    <name evidence="2" type="ORF">O9G_004654</name>
</gene>
<dbReference type="AlphaFoldDB" id="A0A075AMX6"/>
<dbReference type="OrthoDB" id="5853397at2759"/>
<accession>A0A075AMX6</accession>
<sequence>MGHNVHYQQPLLLGFFSYDKERELRIGCQSSLNVYHEAILPVDLNSNQENFIQKREQPEQLDAVFETLLYNKKVLMHYLQKRPTIISWRGIMTKLMNAEDSKNDFSLKIVSVNVSLY</sequence>
<dbReference type="Proteomes" id="UP000030755">
    <property type="component" value="Unassembled WGS sequence"/>
</dbReference>
<evidence type="ECO:0000313" key="2">
    <source>
        <dbReference type="EMBL" id="EPZ31079.1"/>
    </source>
</evidence>
<evidence type="ECO:0000259" key="1">
    <source>
        <dbReference type="Pfam" id="PF08652"/>
    </source>
</evidence>
<dbReference type="EMBL" id="KE561313">
    <property type="protein sequence ID" value="EPZ31079.1"/>
    <property type="molecule type" value="Genomic_DNA"/>
</dbReference>
<protein>
    <recommendedName>
        <fullName evidence="1">RAI1-like domain-containing protein</fullName>
    </recommendedName>
</protein>
<feature type="domain" description="RAI1-like" evidence="1">
    <location>
        <begin position="8"/>
        <end position="117"/>
    </location>
</feature>
<evidence type="ECO:0000313" key="3">
    <source>
        <dbReference type="Proteomes" id="UP000030755"/>
    </source>
</evidence>
<reference evidence="2 3" key="1">
    <citation type="journal article" date="2013" name="Curr. Biol.">
        <title>Shared signatures of parasitism and phylogenomics unite Cryptomycota and microsporidia.</title>
        <authorList>
            <person name="James T.Y."/>
            <person name="Pelin A."/>
            <person name="Bonen L."/>
            <person name="Ahrendt S."/>
            <person name="Sain D."/>
            <person name="Corradi N."/>
            <person name="Stajich J.E."/>
        </authorList>
    </citation>
    <scope>NUCLEOTIDE SEQUENCE [LARGE SCALE GENOMIC DNA]</scope>
    <source>
        <strain evidence="2 3">CSF55</strain>
    </source>
</reference>
<name>A0A075AMX6_ROZAC</name>
<organism evidence="2 3">
    <name type="scientific">Rozella allomycis (strain CSF55)</name>
    <dbReference type="NCBI Taxonomy" id="988480"/>
    <lineage>
        <taxon>Eukaryota</taxon>
        <taxon>Fungi</taxon>
        <taxon>Fungi incertae sedis</taxon>
        <taxon>Cryptomycota</taxon>
        <taxon>Cryptomycota incertae sedis</taxon>
        <taxon>Rozella</taxon>
    </lineage>
</organism>
<dbReference type="HOGENOM" id="CLU_138085_0_0_1"/>
<dbReference type="InterPro" id="IPR013961">
    <property type="entry name" value="RAI1"/>
</dbReference>
<dbReference type="Pfam" id="PF08652">
    <property type="entry name" value="RAI1"/>
    <property type="match status" value="1"/>
</dbReference>
<feature type="non-terminal residue" evidence="2">
    <location>
        <position position="117"/>
    </location>
</feature>